<keyword evidence="2 4" id="KW-0238">DNA-binding</keyword>
<dbReference type="InterPro" id="IPR036271">
    <property type="entry name" value="Tet_transcr_reg_TetR-rel_C_sf"/>
</dbReference>
<dbReference type="Pfam" id="PF16859">
    <property type="entry name" value="TetR_C_11"/>
    <property type="match status" value="1"/>
</dbReference>
<evidence type="ECO:0000313" key="6">
    <source>
        <dbReference type="EMBL" id="MCD5314825.1"/>
    </source>
</evidence>
<dbReference type="SUPFAM" id="SSF48498">
    <property type="entry name" value="Tetracyclin repressor-like, C-terminal domain"/>
    <property type="match status" value="1"/>
</dbReference>
<dbReference type="InterPro" id="IPR001647">
    <property type="entry name" value="HTH_TetR"/>
</dbReference>
<dbReference type="InterPro" id="IPR011075">
    <property type="entry name" value="TetR_C"/>
</dbReference>
<protein>
    <submittedName>
        <fullName evidence="6">TetR/AcrR family transcriptional regulator</fullName>
    </submittedName>
</protein>
<name>A0A9X1NIR9_9ACTN</name>
<sequence length="197" mass="21087">MSSVEQGGRRTRLSPEREAELYTAVLELLGEVGYEALTMPGVAARSRSSTATLYRQWGGKPGLVAAALMHRSPLPDFSDIDTGSLREDLLAMTLRVLAIAPEVRKLMAGLAHAAMADQDLGTAMRAKFAQPGEVAVQEALRRAEIRGEIAQGHPAGQFAGHLLIALTIVLPSLDGRELDAAYVAEFLDVVLIPAFRG</sequence>
<dbReference type="InterPro" id="IPR050109">
    <property type="entry name" value="HTH-type_TetR-like_transc_reg"/>
</dbReference>
<dbReference type="Gene3D" id="1.10.10.60">
    <property type="entry name" value="Homeodomain-like"/>
    <property type="match status" value="1"/>
</dbReference>
<gene>
    <name evidence="6" type="ORF">LR394_28380</name>
</gene>
<dbReference type="Pfam" id="PF00440">
    <property type="entry name" value="TetR_N"/>
    <property type="match status" value="1"/>
</dbReference>
<dbReference type="EMBL" id="JAJOMB010000018">
    <property type="protein sequence ID" value="MCD5314825.1"/>
    <property type="molecule type" value="Genomic_DNA"/>
</dbReference>
<keyword evidence="1" id="KW-0805">Transcription regulation</keyword>
<dbReference type="PANTHER" id="PTHR30055">
    <property type="entry name" value="HTH-TYPE TRANSCRIPTIONAL REGULATOR RUTR"/>
    <property type="match status" value="1"/>
</dbReference>
<dbReference type="InterPro" id="IPR009057">
    <property type="entry name" value="Homeodomain-like_sf"/>
</dbReference>
<accession>A0A9X1NIR9</accession>
<evidence type="ECO:0000256" key="2">
    <source>
        <dbReference type="ARBA" id="ARBA00023125"/>
    </source>
</evidence>
<proteinExistence type="predicted"/>
<evidence type="ECO:0000256" key="4">
    <source>
        <dbReference type="PROSITE-ProRule" id="PRU00335"/>
    </source>
</evidence>
<feature type="DNA-binding region" description="H-T-H motif" evidence="4">
    <location>
        <begin position="38"/>
        <end position="57"/>
    </location>
</feature>
<feature type="domain" description="HTH tetR-type" evidence="5">
    <location>
        <begin position="15"/>
        <end position="75"/>
    </location>
</feature>
<dbReference type="Gene3D" id="1.10.357.10">
    <property type="entry name" value="Tetracycline Repressor, domain 2"/>
    <property type="match status" value="1"/>
</dbReference>
<dbReference type="Proteomes" id="UP001138997">
    <property type="component" value="Unassembled WGS sequence"/>
</dbReference>
<evidence type="ECO:0000313" key="7">
    <source>
        <dbReference type="Proteomes" id="UP001138997"/>
    </source>
</evidence>
<evidence type="ECO:0000256" key="1">
    <source>
        <dbReference type="ARBA" id="ARBA00023015"/>
    </source>
</evidence>
<evidence type="ECO:0000256" key="3">
    <source>
        <dbReference type="ARBA" id="ARBA00023163"/>
    </source>
</evidence>
<reference evidence="6" key="1">
    <citation type="submission" date="2021-11" db="EMBL/GenBank/DDBJ databases">
        <title>Streptomyces corallinus and Kineosporia corallina sp. nov., two new coral-derived marine actinobacteria.</title>
        <authorList>
            <person name="Buangrab K."/>
            <person name="Sutthacheep M."/>
            <person name="Yeemin T."/>
            <person name="Harunari E."/>
            <person name="Igarashi Y."/>
            <person name="Sripreechasak P."/>
            <person name="Kanchanasin P."/>
            <person name="Tanasupawat S."/>
            <person name="Phongsopitanun W."/>
        </authorList>
    </citation>
    <scope>NUCLEOTIDE SEQUENCE</scope>
    <source>
        <strain evidence="6">JCM 31032</strain>
    </source>
</reference>
<dbReference type="GO" id="GO:0000976">
    <property type="term" value="F:transcription cis-regulatory region binding"/>
    <property type="evidence" value="ECO:0007669"/>
    <property type="project" value="TreeGrafter"/>
</dbReference>
<keyword evidence="7" id="KW-1185">Reference proteome</keyword>
<dbReference type="RefSeq" id="WP_231447629.1">
    <property type="nucleotide sequence ID" value="NZ_JAJOMB010000018.1"/>
</dbReference>
<dbReference type="PANTHER" id="PTHR30055:SF149">
    <property type="entry name" value="TETR-FAMILY TRANSCRIPTIONAL REGULATOR"/>
    <property type="match status" value="1"/>
</dbReference>
<dbReference type="AlphaFoldDB" id="A0A9X1NIR9"/>
<organism evidence="6 7">
    <name type="scientific">Kineosporia babensis</name>
    <dbReference type="NCBI Taxonomy" id="499548"/>
    <lineage>
        <taxon>Bacteria</taxon>
        <taxon>Bacillati</taxon>
        <taxon>Actinomycetota</taxon>
        <taxon>Actinomycetes</taxon>
        <taxon>Kineosporiales</taxon>
        <taxon>Kineosporiaceae</taxon>
        <taxon>Kineosporia</taxon>
    </lineage>
</organism>
<dbReference type="PROSITE" id="PS50977">
    <property type="entry name" value="HTH_TETR_2"/>
    <property type="match status" value="1"/>
</dbReference>
<evidence type="ECO:0000259" key="5">
    <source>
        <dbReference type="PROSITE" id="PS50977"/>
    </source>
</evidence>
<dbReference type="GO" id="GO:0003700">
    <property type="term" value="F:DNA-binding transcription factor activity"/>
    <property type="evidence" value="ECO:0007669"/>
    <property type="project" value="TreeGrafter"/>
</dbReference>
<dbReference type="SUPFAM" id="SSF46689">
    <property type="entry name" value="Homeodomain-like"/>
    <property type="match status" value="1"/>
</dbReference>
<comment type="caution">
    <text evidence="6">The sequence shown here is derived from an EMBL/GenBank/DDBJ whole genome shotgun (WGS) entry which is preliminary data.</text>
</comment>
<keyword evidence="3" id="KW-0804">Transcription</keyword>